<organism evidence="9 10">
    <name type="scientific">Molorchus minor</name>
    <dbReference type="NCBI Taxonomy" id="1323400"/>
    <lineage>
        <taxon>Eukaryota</taxon>
        <taxon>Metazoa</taxon>
        <taxon>Ecdysozoa</taxon>
        <taxon>Arthropoda</taxon>
        <taxon>Hexapoda</taxon>
        <taxon>Insecta</taxon>
        <taxon>Pterygota</taxon>
        <taxon>Neoptera</taxon>
        <taxon>Endopterygota</taxon>
        <taxon>Coleoptera</taxon>
        <taxon>Polyphaga</taxon>
        <taxon>Cucujiformia</taxon>
        <taxon>Chrysomeloidea</taxon>
        <taxon>Cerambycidae</taxon>
        <taxon>Lamiinae</taxon>
        <taxon>Monochamini</taxon>
        <taxon>Molorchus</taxon>
    </lineage>
</organism>
<keyword evidence="2 6" id="KW-0645">Protease</keyword>
<feature type="signal peptide" evidence="7">
    <location>
        <begin position="1"/>
        <end position="21"/>
    </location>
</feature>
<feature type="chain" id="PRO_5047363341" description="Peptidase S1 domain-containing protein" evidence="7">
    <location>
        <begin position="22"/>
        <end position="605"/>
    </location>
</feature>
<feature type="domain" description="Peptidase S1" evidence="8">
    <location>
        <begin position="368"/>
        <end position="597"/>
    </location>
</feature>
<evidence type="ECO:0000256" key="2">
    <source>
        <dbReference type="ARBA" id="ARBA00022670"/>
    </source>
</evidence>
<evidence type="ECO:0000313" key="9">
    <source>
        <dbReference type="EMBL" id="KAJ8982607.1"/>
    </source>
</evidence>
<dbReference type="PROSITE" id="PS00134">
    <property type="entry name" value="TRYPSIN_HIS"/>
    <property type="match status" value="2"/>
</dbReference>
<evidence type="ECO:0000256" key="6">
    <source>
        <dbReference type="RuleBase" id="RU363034"/>
    </source>
</evidence>
<evidence type="ECO:0000256" key="1">
    <source>
        <dbReference type="ARBA" id="ARBA00007664"/>
    </source>
</evidence>
<keyword evidence="4 6" id="KW-0720">Serine protease</keyword>
<dbReference type="SMART" id="SM00020">
    <property type="entry name" value="Tryp_SPc"/>
    <property type="match status" value="2"/>
</dbReference>
<dbReference type="CDD" id="cd00190">
    <property type="entry name" value="Tryp_SPc"/>
    <property type="match status" value="2"/>
</dbReference>
<sequence length="605" mass="66142">MKMKATLLATIILCFTVLPKGHLFLRSNGSSESKHNFTFPKDRKNIPTGRIIGGDVVTPHSYPFMVAIYVRVSDQTLFCGGTLINNRWVLTAAHCVYQNPQYAAVVLGAQDLTENESTRLVLRSTSFIVHEDWNRKTLRNDLALIKLPKNVTLNEYVNTVDYAYGTQNYAGQTGVTIGWGITEHTSGISSVLRKVASPVMSNEECKSVAGFEEVIDSSHLCTSGVGPVGSCNGDSGGPLLVDNVQVGIVSFGDDNCQSGTPSVFTRVTDFHEWIEKHAVSRCDNVDLSLFALIEKKIGTFRNFTKRYCPNKLKLPLFIDIKKVSLHIRRRVLNPKEFSFTDADTETDQAVTDGFVFPKDRTSTSRTRIVGGHEATAHSYPFQAALYVYMTGATYFCGGTLIRQNWILTAAHCLDLNPLYTLIILGSHNLTNTEPSRLMLNSTEYVIHEGWNETTLQDDIALIKLPINVTLNEYISTIDYATGDNDYVDELGTVMGWGLTETSAGVSPVLKHVNVSIMSNEACAATSSQYASVLIDTHICTSGTGAVGSCSGDSGGPLIADGKQVGIVSFGASDCTAGYPSVYARVTSYTEWIEKSINGSDRLFKN</sequence>
<reference evidence="9" key="1">
    <citation type="journal article" date="2023" name="Insect Mol. Biol.">
        <title>Genome sequencing provides insights into the evolution of gene families encoding plant cell wall-degrading enzymes in longhorned beetles.</title>
        <authorList>
            <person name="Shin N.R."/>
            <person name="Okamura Y."/>
            <person name="Kirsch R."/>
            <person name="Pauchet Y."/>
        </authorList>
    </citation>
    <scope>NUCLEOTIDE SEQUENCE</scope>
    <source>
        <strain evidence="9">MMC_N1</strain>
    </source>
</reference>
<proteinExistence type="inferred from homology"/>
<dbReference type="InterPro" id="IPR001254">
    <property type="entry name" value="Trypsin_dom"/>
</dbReference>
<evidence type="ECO:0000259" key="8">
    <source>
        <dbReference type="PROSITE" id="PS50240"/>
    </source>
</evidence>
<evidence type="ECO:0000256" key="5">
    <source>
        <dbReference type="ARBA" id="ARBA00023157"/>
    </source>
</evidence>
<gene>
    <name evidence="9" type="ORF">NQ317_005079</name>
</gene>
<dbReference type="InterPro" id="IPR009003">
    <property type="entry name" value="Peptidase_S1_PA"/>
</dbReference>
<dbReference type="InterPro" id="IPR033116">
    <property type="entry name" value="TRYPSIN_SER"/>
</dbReference>
<dbReference type="InterPro" id="IPR001314">
    <property type="entry name" value="Peptidase_S1A"/>
</dbReference>
<dbReference type="Proteomes" id="UP001162164">
    <property type="component" value="Unassembled WGS sequence"/>
</dbReference>
<dbReference type="Pfam" id="PF00089">
    <property type="entry name" value="Trypsin"/>
    <property type="match status" value="2"/>
</dbReference>
<accession>A0ABQ9JXY5</accession>
<keyword evidence="10" id="KW-1185">Reference proteome</keyword>
<dbReference type="PROSITE" id="PS50240">
    <property type="entry name" value="TRYPSIN_DOM"/>
    <property type="match status" value="2"/>
</dbReference>
<dbReference type="SUPFAM" id="SSF50494">
    <property type="entry name" value="Trypsin-like serine proteases"/>
    <property type="match status" value="2"/>
</dbReference>
<feature type="domain" description="Peptidase S1" evidence="8">
    <location>
        <begin position="51"/>
        <end position="279"/>
    </location>
</feature>
<keyword evidence="5" id="KW-1015">Disulfide bond</keyword>
<dbReference type="InterPro" id="IPR018114">
    <property type="entry name" value="TRYPSIN_HIS"/>
</dbReference>
<comment type="similarity">
    <text evidence="1">Belongs to the peptidase S1 family.</text>
</comment>
<comment type="caution">
    <text evidence="9">The sequence shown here is derived from an EMBL/GenBank/DDBJ whole genome shotgun (WGS) entry which is preliminary data.</text>
</comment>
<dbReference type="InterPro" id="IPR050430">
    <property type="entry name" value="Peptidase_S1"/>
</dbReference>
<name>A0ABQ9JXY5_9CUCU</name>
<dbReference type="PRINTS" id="PR00722">
    <property type="entry name" value="CHYMOTRYPSIN"/>
</dbReference>
<dbReference type="PANTHER" id="PTHR24276">
    <property type="entry name" value="POLYSERASE-RELATED"/>
    <property type="match status" value="1"/>
</dbReference>
<dbReference type="Gene3D" id="2.40.10.10">
    <property type="entry name" value="Trypsin-like serine proteases"/>
    <property type="match status" value="2"/>
</dbReference>
<dbReference type="EMBL" id="JAPWTJ010000117">
    <property type="protein sequence ID" value="KAJ8982607.1"/>
    <property type="molecule type" value="Genomic_DNA"/>
</dbReference>
<protein>
    <recommendedName>
        <fullName evidence="8">Peptidase S1 domain-containing protein</fullName>
    </recommendedName>
</protein>
<keyword evidence="3 6" id="KW-0378">Hydrolase</keyword>
<evidence type="ECO:0000256" key="4">
    <source>
        <dbReference type="ARBA" id="ARBA00022825"/>
    </source>
</evidence>
<dbReference type="PANTHER" id="PTHR24276:SF98">
    <property type="entry name" value="FI18310P1-RELATED"/>
    <property type="match status" value="1"/>
</dbReference>
<feature type="non-terminal residue" evidence="9">
    <location>
        <position position="605"/>
    </location>
</feature>
<evidence type="ECO:0000256" key="3">
    <source>
        <dbReference type="ARBA" id="ARBA00022801"/>
    </source>
</evidence>
<dbReference type="PROSITE" id="PS00135">
    <property type="entry name" value="TRYPSIN_SER"/>
    <property type="match status" value="2"/>
</dbReference>
<evidence type="ECO:0000256" key="7">
    <source>
        <dbReference type="SAM" id="SignalP"/>
    </source>
</evidence>
<keyword evidence="7" id="KW-0732">Signal</keyword>
<dbReference type="InterPro" id="IPR043504">
    <property type="entry name" value="Peptidase_S1_PA_chymotrypsin"/>
</dbReference>
<evidence type="ECO:0000313" key="10">
    <source>
        <dbReference type="Proteomes" id="UP001162164"/>
    </source>
</evidence>